<dbReference type="STRING" id="431595.K3WL67"/>
<keyword evidence="15" id="KW-0449">Lipoprotein</keyword>
<dbReference type="EnsemblProtists" id="PYU1_T005709">
    <property type="protein sequence ID" value="PYU1_T005709"/>
    <property type="gene ID" value="PYU1_G005698"/>
</dbReference>
<dbReference type="GO" id="GO:0005509">
    <property type="term" value="F:calcium ion binding"/>
    <property type="evidence" value="ECO:0007669"/>
    <property type="project" value="InterPro"/>
</dbReference>
<evidence type="ECO:0000256" key="4">
    <source>
        <dbReference type="ARBA" id="ARBA00022448"/>
    </source>
</evidence>
<evidence type="ECO:0000256" key="9">
    <source>
        <dbReference type="ARBA" id="ARBA00022723"/>
    </source>
</evidence>
<dbReference type="Pfam" id="PF13499">
    <property type="entry name" value="EF-hand_7"/>
    <property type="match status" value="1"/>
</dbReference>
<dbReference type="GO" id="GO:0015031">
    <property type="term" value="P:protein transport"/>
    <property type="evidence" value="ECO:0007669"/>
    <property type="project" value="UniProtKB-KW"/>
</dbReference>
<evidence type="ECO:0000256" key="8">
    <source>
        <dbReference type="ARBA" id="ARBA00022707"/>
    </source>
</evidence>
<keyword evidence="6" id="KW-0963">Cytoplasm</keyword>
<reference evidence="18" key="3">
    <citation type="submission" date="2015-02" db="UniProtKB">
        <authorList>
            <consortium name="EnsemblProtists"/>
        </authorList>
    </citation>
    <scope>IDENTIFICATION</scope>
    <source>
        <strain evidence="18">DAOM BR144</strain>
    </source>
</reference>
<dbReference type="InterPro" id="IPR051875">
    <property type="entry name" value="Calcineurin_B_homologous"/>
</dbReference>
<evidence type="ECO:0000256" key="5">
    <source>
        <dbReference type="ARBA" id="ARBA00022475"/>
    </source>
</evidence>
<comment type="subcellular location">
    <subcellularLocation>
        <location evidence="2">Cell membrane</location>
    </subcellularLocation>
    <subcellularLocation>
        <location evidence="3">Cytoplasm</location>
    </subcellularLocation>
    <subcellularLocation>
        <location evidence="1">Nucleus</location>
    </subcellularLocation>
</comment>
<evidence type="ECO:0000313" key="18">
    <source>
        <dbReference type="EnsemblProtists" id="PYU1_T005709"/>
    </source>
</evidence>
<keyword evidence="19" id="KW-1185">Reference proteome</keyword>
<dbReference type="InterPro" id="IPR018247">
    <property type="entry name" value="EF_Hand_1_Ca_BS"/>
</dbReference>
<keyword evidence="12" id="KW-0653">Protein transport</keyword>
<dbReference type="HOGENOM" id="CLU_106085_0_0_1"/>
<dbReference type="InterPro" id="IPR011992">
    <property type="entry name" value="EF-hand-dom_pair"/>
</dbReference>
<dbReference type="eggNOG" id="KOG0034">
    <property type="taxonomic scope" value="Eukaryota"/>
</dbReference>
<accession>K3WL67</accession>
<proteinExistence type="inferred from homology"/>
<evidence type="ECO:0000256" key="15">
    <source>
        <dbReference type="ARBA" id="ARBA00023288"/>
    </source>
</evidence>
<protein>
    <recommendedName>
        <fullName evidence="17">EF-hand domain-containing protein</fullName>
    </recommendedName>
</protein>
<dbReference type="SUPFAM" id="SSF47473">
    <property type="entry name" value="EF-hand"/>
    <property type="match status" value="1"/>
</dbReference>
<dbReference type="InParanoid" id="K3WL67"/>
<evidence type="ECO:0000256" key="10">
    <source>
        <dbReference type="ARBA" id="ARBA00022737"/>
    </source>
</evidence>
<dbReference type="AlphaFoldDB" id="K3WL67"/>
<dbReference type="SMART" id="SM00054">
    <property type="entry name" value="EFh"/>
    <property type="match status" value="1"/>
</dbReference>
<keyword evidence="10" id="KW-0677">Repeat</keyword>
<name>K3WL67_GLOUD</name>
<keyword evidence="8" id="KW-0519">Myristate</keyword>
<comment type="similarity">
    <text evidence="16">Belongs to the calcineurin regulatory subunit family. CHP subfamily.</text>
</comment>
<evidence type="ECO:0000256" key="3">
    <source>
        <dbReference type="ARBA" id="ARBA00004496"/>
    </source>
</evidence>
<dbReference type="InterPro" id="IPR002048">
    <property type="entry name" value="EF_hand_dom"/>
</dbReference>
<dbReference type="GO" id="GO:0005886">
    <property type="term" value="C:plasma membrane"/>
    <property type="evidence" value="ECO:0007669"/>
    <property type="project" value="UniProtKB-SubCell"/>
</dbReference>
<dbReference type="VEuPathDB" id="FungiDB:PYU1_G005698"/>
<keyword evidence="5" id="KW-1003">Cell membrane</keyword>
<keyword evidence="11" id="KW-0106">Calcium</keyword>
<keyword evidence="14" id="KW-0539">Nucleus</keyword>
<dbReference type="PROSITE" id="PS50222">
    <property type="entry name" value="EF_HAND_2"/>
    <property type="match status" value="1"/>
</dbReference>
<evidence type="ECO:0000313" key="19">
    <source>
        <dbReference type="Proteomes" id="UP000019132"/>
    </source>
</evidence>
<reference evidence="19" key="2">
    <citation type="submission" date="2010-04" db="EMBL/GenBank/DDBJ databases">
        <authorList>
            <person name="Buell R."/>
            <person name="Hamilton J."/>
            <person name="Hostetler J."/>
        </authorList>
    </citation>
    <scope>NUCLEOTIDE SEQUENCE [LARGE SCALE GENOMIC DNA]</scope>
    <source>
        <strain evidence="19">DAOM:BR144</strain>
    </source>
</reference>
<dbReference type="OMA" id="AILHFRT"/>
<organism evidence="18 19">
    <name type="scientific">Globisporangium ultimum (strain ATCC 200006 / CBS 805.95 / DAOM BR144)</name>
    <name type="common">Pythium ultimum</name>
    <dbReference type="NCBI Taxonomy" id="431595"/>
    <lineage>
        <taxon>Eukaryota</taxon>
        <taxon>Sar</taxon>
        <taxon>Stramenopiles</taxon>
        <taxon>Oomycota</taxon>
        <taxon>Peronosporomycetes</taxon>
        <taxon>Pythiales</taxon>
        <taxon>Pythiaceae</taxon>
        <taxon>Globisporangium</taxon>
    </lineage>
</organism>
<evidence type="ECO:0000256" key="6">
    <source>
        <dbReference type="ARBA" id="ARBA00022490"/>
    </source>
</evidence>
<evidence type="ECO:0000259" key="17">
    <source>
        <dbReference type="PROSITE" id="PS50222"/>
    </source>
</evidence>
<keyword evidence="4" id="KW-0813">Transport</keyword>
<feature type="domain" description="EF-hand" evidence="17">
    <location>
        <begin position="100"/>
        <end position="135"/>
    </location>
</feature>
<evidence type="ECO:0000256" key="1">
    <source>
        <dbReference type="ARBA" id="ARBA00004123"/>
    </source>
</evidence>
<evidence type="ECO:0000256" key="13">
    <source>
        <dbReference type="ARBA" id="ARBA00023136"/>
    </source>
</evidence>
<dbReference type="GO" id="GO:0005737">
    <property type="term" value="C:cytoplasm"/>
    <property type="evidence" value="ECO:0007669"/>
    <property type="project" value="UniProtKB-SubCell"/>
</dbReference>
<evidence type="ECO:0000256" key="7">
    <source>
        <dbReference type="ARBA" id="ARBA00022553"/>
    </source>
</evidence>
<reference evidence="19" key="1">
    <citation type="journal article" date="2010" name="Genome Biol.">
        <title>Genome sequence of the necrotrophic plant pathogen Pythium ultimum reveals original pathogenicity mechanisms and effector repertoire.</title>
        <authorList>
            <person name="Levesque C.A."/>
            <person name="Brouwer H."/>
            <person name="Cano L."/>
            <person name="Hamilton J.P."/>
            <person name="Holt C."/>
            <person name="Huitema E."/>
            <person name="Raffaele S."/>
            <person name="Robideau G.P."/>
            <person name="Thines M."/>
            <person name="Win J."/>
            <person name="Zerillo M.M."/>
            <person name="Beakes G.W."/>
            <person name="Boore J.L."/>
            <person name="Busam D."/>
            <person name="Dumas B."/>
            <person name="Ferriera S."/>
            <person name="Fuerstenberg S.I."/>
            <person name="Gachon C.M."/>
            <person name="Gaulin E."/>
            <person name="Govers F."/>
            <person name="Grenville-Briggs L."/>
            <person name="Horner N."/>
            <person name="Hostetler J."/>
            <person name="Jiang R.H."/>
            <person name="Johnson J."/>
            <person name="Krajaejun T."/>
            <person name="Lin H."/>
            <person name="Meijer H.J."/>
            <person name="Moore B."/>
            <person name="Morris P."/>
            <person name="Phuntmart V."/>
            <person name="Puiu D."/>
            <person name="Shetty J."/>
            <person name="Stajich J.E."/>
            <person name="Tripathy S."/>
            <person name="Wawra S."/>
            <person name="van West P."/>
            <person name="Whitty B.R."/>
            <person name="Coutinho P.M."/>
            <person name="Henrissat B."/>
            <person name="Martin F."/>
            <person name="Thomas P.D."/>
            <person name="Tyler B.M."/>
            <person name="De Vries R.P."/>
            <person name="Kamoun S."/>
            <person name="Yandell M."/>
            <person name="Tisserat N."/>
            <person name="Buell C.R."/>
        </authorList>
    </citation>
    <scope>NUCLEOTIDE SEQUENCE</scope>
    <source>
        <strain evidence="19">DAOM:BR144</strain>
    </source>
</reference>
<sequence>MGQWASQQHAAAHCDLSDEQVEEIRMLTSLPVKEIARIRSKYRAVAQHEDMSKAEFYALPAVAGNPLRDRLFQMLELSSENAIPFTEFTKLVSTFSFHSSQDTKLRAAFRVHDFDGDGKLSKDDLRAYMALVYQKPVDDDTDQASTDAARQEVVELVVSRIMEEAASDPKRETLAFEDFVKVHMHL</sequence>
<evidence type="ECO:0000256" key="2">
    <source>
        <dbReference type="ARBA" id="ARBA00004236"/>
    </source>
</evidence>
<dbReference type="GO" id="GO:0005634">
    <property type="term" value="C:nucleus"/>
    <property type="evidence" value="ECO:0007669"/>
    <property type="project" value="UniProtKB-SubCell"/>
</dbReference>
<dbReference type="Gene3D" id="1.10.238.10">
    <property type="entry name" value="EF-hand"/>
    <property type="match status" value="1"/>
</dbReference>
<dbReference type="Proteomes" id="UP000019132">
    <property type="component" value="Unassembled WGS sequence"/>
</dbReference>
<evidence type="ECO:0000256" key="16">
    <source>
        <dbReference type="ARBA" id="ARBA00038164"/>
    </source>
</evidence>
<dbReference type="EMBL" id="GL376573">
    <property type="status" value="NOT_ANNOTATED_CDS"/>
    <property type="molecule type" value="Genomic_DNA"/>
</dbReference>
<evidence type="ECO:0000256" key="14">
    <source>
        <dbReference type="ARBA" id="ARBA00023242"/>
    </source>
</evidence>
<dbReference type="PANTHER" id="PTHR46002">
    <property type="entry name" value="EG:114D9.1 PROTEIN-RELATED"/>
    <property type="match status" value="1"/>
</dbReference>
<keyword evidence="13" id="KW-0472">Membrane</keyword>
<dbReference type="PROSITE" id="PS00018">
    <property type="entry name" value="EF_HAND_1"/>
    <property type="match status" value="1"/>
</dbReference>
<keyword evidence="9" id="KW-0479">Metal-binding</keyword>
<keyword evidence="7" id="KW-0597">Phosphoprotein</keyword>
<evidence type="ECO:0000256" key="11">
    <source>
        <dbReference type="ARBA" id="ARBA00022837"/>
    </source>
</evidence>
<evidence type="ECO:0000256" key="12">
    <source>
        <dbReference type="ARBA" id="ARBA00022927"/>
    </source>
</evidence>